<protein>
    <submittedName>
        <fullName evidence="1">Uncharacterized protein</fullName>
    </submittedName>
</protein>
<organism evidence="1">
    <name type="scientific">Brassica oleracea</name>
    <name type="common">Wild cabbage</name>
    <dbReference type="NCBI Taxonomy" id="3712"/>
    <lineage>
        <taxon>Eukaryota</taxon>
        <taxon>Viridiplantae</taxon>
        <taxon>Streptophyta</taxon>
        <taxon>Embryophyta</taxon>
        <taxon>Tracheophyta</taxon>
        <taxon>Spermatophyta</taxon>
        <taxon>Magnoliopsida</taxon>
        <taxon>eudicotyledons</taxon>
        <taxon>Gunneridae</taxon>
        <taxon>Pentapetalae</taxon>
        <taxon>rosids</taxon>
        <taxon>malvids</taxon>
        <taxon>Brassicales</taxon>
        <taxon>Brassicaceae</taxon>
        <taxon>Brassiceae</taxon>
        <taxon>Brassica</taxon>
    </lineage>
</organism>
<evidence type="ECO:0000313" key="1">
    <source>
        <dbReference type="EMBL" id="VDD35219.1"/>
    </source>
</evidence>
<name>A0A3P6EVK2_BRAOL</name>
<dbReference type="EMBL" id="LR031876">
    <property type="protein sequence ID" value="VDD35219.1"/>
    <property type="molecule type" value="Genomic_DNA"/>
</dbReference>
<sequence>MCHRHSRKRKTKKCRENSGDKKDMEFTRFQFLEDYSSW</sequence>
<dbReference type="AlphaFoldDB" id="A0A3P6EVK2"/>
<proteinExistence type="predicted"/>
<gene>
    <name evidence="1" type="ORF">BOLC7T40779H</name>
</gene>
<accession>A0A3P6EVK2</accession>
<reference evidence="1" key="1">
    <citation type="submission" date="2018-11" db="EMBL/GenBank/DDBJ databases">
        <authorList>
            <consortium name="Genoscope - CEA"/>
            <person name="William W."/>
        </authorList>
    </citation>
    <scope>NUCLEOTIDE SEQUENCE</scope>
</reference>